<evidence type="ECO:0000259" key="12">
    <source>
        <dbReference type="Pfam" id="PF04101"/>
    </source>
</evidence>
<gene>
    <name evidence="10 13" type="primary">murG</name>
    <name evidence="13" type="ORF">L9S41_00355</name>
</gene>
<dbReference type="InterPro" id="IPR007235">
    <property type="entry name" value="Glyco_trans_28_C"/>
</dbReference>
<evidence type="ECO:0000259" key="11">
    <source>
        <dbReference type="Pfam" id="PF03033"/>
    </source>
</evidence>
<evidence type="ECO:0000256" key="2">
    <source>
        <dbReference type="ARBA" id="ARBA00022618"/>
    </source>
</evidence>
<evidence type="ECO:0000256" key="10">
    <source>
        <dbReference type="HAMAP-Rule" id="MF_00033"/>
    </source>
</evidence>
<organism evidence="13 14">
    <name type="scientific">Geoalkalibacter halelectricus</name>
    <dbReference type="NCBI Taxonomy" id="2847045"/>
    <lineage>
        <taxon>Bacteria</taxon>
        <taxon>Pseudomonadati</taxon>
        <taxon>Thermodesulfobacteriota</taxon>
        <taxon>Desulfuromonadia</taxon>
        <taxon>Desulfuromonadales</taxon>
        <taxon>Geoalkalibacteraceae</taxon>
        <taxon>Geoalkalibacter</taxon>
    </lineage>
</organism>
<keyword evidence="8 10" id="KW-0131">Cell cycle</keyword>
<proteinExistence type="inferred from homology"/>
<evidence type="ECO:0000256" key="8">
    <source>
        <dbReference type="ARBA" id="ARBA00023306"/>
    </source>
</evidence>
<feature type="binding site" evidence="10">
    <location>
        <begin position="10"/>
        <end position="12"/>
    </location>
    <ligand>
        <name>UDP-N-acetyl-alpha-D-glucosamine</name>
        <dbReference type="ChEBI" id="CHEBI:57705"/>
    </ligand>
</feature>
<keyword evidence="3 10" id="KW-0328">Glycosyltransferase</keyword>
<dbReference type="Gene3D" id="3.40.50.2000">
    <property type="entry name" value="Glycogen Phosphorylase B"/>
    <property type="match status" value="2"/>
</dbReference>
<comment type="subcellular location">
    <subcellularLocation>
        <location evidence="10">Cell membrane</location>
        <topology evidence="10">Peripheral membrane protein</topology>
        <orientation evidence="10">Cytoplasmic side</orientation>
    </subcellularLocation>
</comment>
<dbReference type="Pfam" id="PF03033">
    <property type="entry name" value="Glyco_transf_28"/>
    <property type="match status" value="1"/>
</dbReference>
<keyword evidence="7 10" id="KW-0472">Membrane</keyword>
<dbReference type="Proteomes" id="UP001060414">
    <property type="component" value="Chromosome"/>
</dbReference>
<dbReference type="Pfam" id="PF04101">
    <property type="entry name" value="Glyco_tran_28_C"/>
    <property type="match status" value="1"/>
</dbReference>
<keyword evidence="9 10" id="KW-0961">Cell wall biogenesis/degradation</keyword>
<evidence type="ECO:0000256" key="6">
    <source>
        <dbReference type="ARBA" id="ARBA00022984"/>
    </source>
</evidence>
<name>A0ABY5ZQ73_9BACT</name>
<dbReference type="RefSeq" id="WP_260748216.1">
    <property type="nucleotide sequence ID" value="NZ_CP092109.1"/>
</dbReference>
<feature type="binding site" evidence="10">
    <location>
        <position position="165"/>
    </location>
    <ligand>
        <name>UDP-N-acetyl-alpha-D-glucosamine</name>
        <dbReference type="ChEBI" id="CHEBI:57705"/>
    </ligand>
</feature>
<keyword evidence="6 10" id="KW-0573">Peptidoglycan synthesis</keyword>
<evidence type="ECO:0000256" key="1">
    <source>
        <dbReference type="ARBA" id="ARBA00022475"/>
    </source>
</evidence>
<keyword evidence="2 10" id="KW-0132">Cell division</keyword>
<reference evidence="13" key="1">
    <citation type="journal article" date="2022" name="Environ. Microbiol.">
        <title>Geoalkalibacter halelectricus SAP #1 sp. nov. possessing extracellular electron transfer and mineral#reducing capabilities from a haloalkaline environment.</title>
        <authorList>
            <person name="Yadav S."/>
            <person name="Singh R."/>
            <person name="Sundharam S.S."/>
            <person name="Chaudhary S."/>
            <person name="Krishnamurthi S."/>
            <person name="Patil S.A."/>
        </authorList>
    </citation>
    <scope>NUCLEOTIDE SEQUENCE</scope>
    <source>
        <strain evidence="13">SAP-1</strain>
    </source>
</reference>
<dbReference type="InterPro" id="IPR006009">
    <property type="entry name" value="GlcNAc_MurG"/>
</dbReference>
<feature type="binding site" evidence="10">
    <location>
        <position position="187"/>
    </location>
    <ligand>
        <name>UDP-N-acetyl-alpha-D-glucosamine</name>
        <dbReference type="ChEBI" id="CHEBI:57705"/>
    </ligand>
</feature>
<dbReference type="EMBL" id="CP092109">
    <property type="protein sequence ID" value="UWZ79864.1"/>
    <property type="molecule type" value="Genomic_DNA"/>
</dbReference>
<evidence type="ECO:0000256" key="9">
    <source>
        <dbReference type="ARBA" id="ARBA00023316"/>
    </source>
</evidence>
<dbReference type="CDD" id="cd03785">
    <property type="entry name" value="GT28_MurG"/>
    <property type="match status" value="1"/>
</dbReference>
<keyword evidence="1 10" id="KW-1003">Cell membrane</keyword>
<dbReference type="EC" id="2.4.1.227" evidence="10"/>
<evidence type="ECO:0000313" key="13">
    <source>
        <dbReference type="EMBL" id="UWZ79864.1"/>
    </source>
</evidence>
<dbReference type="GO" id="GO:0016757">
    <property type="term" value="F:glycosyltransferase activity"/>
    <property type="evidence" value="ECO:0007669"/>
    <property type="project" value="UniProtKB-KW"/>
</dbReference>
<evidence type="ECO:0000256" key="4">
    <source>
        <dbReference type="ARBA" id="ARBA00022679"/>
    </source>
</evidence>
<dbReference type="PANTHER" id="PTHR21015:SF22">
    <property type="entry name" value="GLYCOSYLTRANSFERASE"/>
    <property type="match status" value="1"/>
</dbReference>
<evidence type="ECO:0000256" key="3">
    <source>
        <dbReference type="ARBA" id="ARBA00022676"/>
    </source>
</evidence>
<keyword evidence="5 10" id="KW-0133">Cell shape</keyword>
<comment type="caution">
    <text evidence="10">Lacks conserved residue(s) required for the propagation of feature annotation.</text>
</comment>
<sequence>MRLLLAGGGTGGHLFPAVALAEQLLREDPQGQVLFVGTERGLESRILPRLGFELRKIDISGFVGKGWGRKLALIPQLFKSLRQSRAILREFQPDVVVGVGGYASGPLLAAALLMRYPVLIHEQNAWPGLTNRLLAPWVRRVCLSFPETGDFMRRATKVVTGNPVRLGLAHCPPPPNGAPHLLVFGGSLGARAINDAMLNVLPELSDLKDQVTLLHQTGEDDFERVRSGYQAAGWNPNMVVPFIEDMAAAYAKSHLVLCRAGATTLAELTACGRAAILVPYPHAANDHQTANAQALAEKGAALLLPQAQLNAARLGQLLRELLADPPLLASMAGAAHALGKRDAAAAILKECRAIAQARPA</sequence>
<comment type="pathway">
    <text evidence="10">Cell wall biogenesis; peptidoglycan biosynthesis.</text>
</comment>
<evidence type="ECO:0000256" key="7">
    <source>
        <dbReference type="ARBA" id="ARBA00023136"/>
    </source>
</evidence>
<keyword evidence="4 10" id="KW-0808">Transferase</keyword>
<dbReference type="PANTHER" id="PTHR21015">
    <property type="entry name" value="UDP-N-ACETYLGLUCOSAMINE--N-ACETYLMURAMYL-(PENTAPEPTIDE) PYROPHOSPHORYL-UNDECAPRENOL N-ACETYLGLUCOSAMINE TRANSFERASE 1"/>
    <property type="match status" value="1"/>
</dbReference>
<feature type="binding site" evidence="10">
    <location>
        <position position="243"/>
    </location>
    <ligand>
        <name>UDP-N-acetyl-alpha-D-glucosamine</name>
        <dbReference type="ChEBI" id="CHEBI:57705"/>
    </ligand>
</feature>
<dbReference type="SUPFAM" id="SSF53756">
    <property type="entry name" value="UDP-Glycosyltransferase/glycogen phosphorylase"/>
    <property type="match status" value="1"/>
</dbReference>
<feature type="binding site" evidence="10">
    <location>
        <position position="288"/>
    </location>
    <ligand>
        <name>UDP-N-acetyl-alpha-D-glucosamine</name>
        <dbReference type="ChEBI" id="CHEBI:57705"/>
    </ligand>
</feature>
<evidence type="ECO:0000256" key="5">
    <source>
        <dbReference type="ARBA" id="ARBA00022960"/>
    </source>
</evidence>
<dbReference type="InterPro" id="IPR004276">
    <property type="entry name" value="GlycoTrans_28_N"/>
</dbReference>
<protein>
    <recommendedName>
        <fullName evidence="10">UDP-N-acetylglucosamine--N-acetylmuramyl-(pentapeptide) pyrophosphoryl-undecaprenol N-acetylglucosamine transferase</fullName>
        <ecNumber evidence="10">2.4.1.227</ecNumber>
    </recommendedName>
    <alternativeName>
        <fullName evidence="10">Undecaprenyl-PP-MurNAc-pentapeptide-UDPGlcNAc GlcNAc transferase</fullName>
    </alternativeName>
</protein>
<feature type="domain" description="Glycosyltransferase family 28 N-terminal" evidence="11">
    <location>
        <begin position="4"/>
        <end position="141"/>
    </location>
</feature>
<comment type="function">
    <text evidence="10">Cell wall formation. Catalyzes the transfer of a GlcNAc subunit on undecaprenyl-pyrophosphoryl-MurNAc-pentapeptide (lipid intermediate I) to form undecaprenyl-pyrophosphoryl-MurNAc-(pentapeptide)GlcNAc (lipid intermediate II).</text>
</comment>
<evidence type="ECO:0000313" key="14">
    <source>
        <dbReference type="Proteomes" id="UP001060414"/>
    </source>
</evidence>
<accession>A0ABY5ZQ73</accession>
<dbReference type="NCBIfam" id="TIGR01133">
    <property type="entry name" value="murG"/>
    <property type="match status" value="1"/>
</dbReference>
<dbReference type="HAMAP" id="MF_00033">
    <property type="entry name" value="MurG"/>
    <property type="match status" value="1"/>
</dbReference>
<feature type="binding site" evidence="10">
    <location>
        <position position="124"/>
    </location>
    <ligand>
        <name>UDP-N-acetyl-alpha-D-glucosamine</name>
        <dbReference type="ChEBI" id="CHEBI:57705"/>
    </ligand>
</feature>
<keyword evidence="14" id="KW-1185">Reference proteome</keyword>
<feature type="domain" description="Glycosyl transferase family 28 C-terminal" evidence="12">
    <location>
        <begin position="181"/>
        <end position="345"/>
    </location>
</feature>
<comment type="similarity">
    <text evidence="10">Belongs to the glycosyltransferase 28 family. MurG subfamily.</text>
</comment>
<comment type="catalytic activity">
    <reaction evidence="10">
        <text>di-trans,octa-cis-undecaprenyl diphospho-N-acetyl-alpha-D-muramoyl-L-alanyl-D-glutamyl-meso-2,6-diaminopimeloyl-D-alanyl-D-alanine + UDP-N-acetyl-alpha-D-glucosamine = di-trans,octa-cis-undecaprenyl diphospho-[N-acetyl-alpha-D-glucosaminyl-(1-&gt;4)]-N-acetyl-alpha-D-muramoyl-L-alanyl-D-glutamyl-meso-2,6-diaminopimeloyl-D-alanyl-D-alanine + UDP + H(+)</text>
        <dbReference type="Rhea" id="RHEA:31227"/>
        <dbReference type="ChEBI" id="CHEBI:15378"/>
        <dbReference type="ChEBI" id="CHEBI:57705"/>
        <dbReference type="ChEBI" id="CHEBI:58223"/>
        <dbReference type="ChEBI" id="CHEBI:61387"/>
        <dbReference type="ChEBI" id="CHEBI:61388"/>
        <dbReference type="EC" id="2.4.1.227"/>
    </reaction>
</comment>